<dbReference type="SMART" id="SM00091">
    <property type="entry name" value="PAS"/>
    <property type="match status" value="2"/>
</dbReference>
<comment type="catalytic activity">
    <reaction evidence="1">
        <text>ATP + protein L-histidine = ADP + protein N-phospho-L-histidine.</text>
        <dbReference type="EC" id="2.7.13.3"/>
    </reaction>
</comment>
<evidence type="ECO:0000313" key="14">
    <source>
        <dbReference type="Proteomes" id="UP000465810"/>
    </source>
</evidence>
<dbReference type="Gene3D" id="3.30.450.20">
    <property type="entry name" value="PAS domain"/>
    <property type="match status" value="2"/>
</dbReference>
<reference evidence="13 14" key="1">
    <citation type="submission" date="2019-12" db="EMBL/GenBank/DDBJ databases">
        <authorList>
            <person name="Feng G."/>
            <person name="Zhu H."/>
        </authorList>
    </citation>
    <scope>NUCLEOTIDE SEQUENCE [LARGE SCALE GENOMIC DNA]</scope>
    <source>
        <strain evidence="13 14">FGD1</strain>
    </source>
</reference>
<dbReference type="InterPro" id="IPR013656">
    <property type="entry name" value="PAS_4"/>
</dbReference>
<comment type="caution">
    <text evidence="13">The sequence shown here is derived from an EMBL/GenBank/DDBJ whole genome shotgun (WGS) entry which is preliminary data.</text>
</comment>
<dbReference type="InterPro" id="IPR000700">
    <property type="entry name" value="PAS-assoc_C"/>
</dbReference>
<evidence type="ECO:0000256" key="5">
    <source>
        <dbReference type="ARBA" id="ARBA00022643"/>
    </source>
</evidence>
<evidence type="ECO:0000256" key="1">
    <source>
        <dbReference type="ARBA" id="ARBA00000085"/>
    </source>
</evidence>
<keyword evidence="7" id="KW-0677">Repeat</keyword>
<keyword evidence="9" id="KW-0418">Kinase</keyword>
<dbReference type="CDD" id="cd00130">
    <property type="entry name" value="PAS"/>
    <property type="match status" value="1"/>
</dbReference>
<keyword evidence="5" id="KW-0288">FMN</keyword>
<proteinExistence type="predicted"/>
<evidence type="ECO:0000256" key="7">
    <source>
        <dbReference type="ARBA" id="ARBA00022737"/>
    </source>
</evidence>
<dbReference type="Proteomes" id="UP000465810">
    <property type="component" value="Unassembled WGS sequence"/>
</dbReference>
<evidence type="ECO:0000256" key="11">
    <source>
        <dbReference type="ARBA" id="ARBA00023026"/>
    </source>
</evidence>
<dbReference type="EMBL" id="WVTD01000018">
    <property type="protein sequence ID" value="MYL99629.1"/>
    <property type="molecule type" value="Genomic_DNA"/>
</dbReference>
<evidence type="ECO:0000259" key="12">
    <source>
        <dbReference type="PROSITE" id="PS50113"/>
    </source>
</evidence>
<dbReference type="InterPro" id="IPR035965">
    <property type="entry name" value="PAS-like_dom_sf"/>
</dbReference>
<dbReference type="AlphaFoldDB" id="A0A7X4GL53"/>
<keyword evidence="3" id="KW-0597">Phosphoprotein</keyword>
<organism evidence="13 14">
    <name type="scientific">Novosphingobium silvae</name>
    <dbReference type="NCBI Taxonomy" id="2692619"/>
    <lineage>
        <taxon>Bacteria</taxon>
        <taxon>Pseudomonadati</taxon>
        <taxon>Pseudomonadota</taxon>
        <taxon>Alphaproteobacteria</taxon>
        <taxon>Sphingomonadales</taxon>
        <taxon>Sphingomonadaceae</taxon>
        <taxon>Novosphingobium</taxon>
    </lineage>
</organism>
<keyword evidence="6" id="KW-0808">Transferase</keyword>
<protein>
    <recommendedName>
        <fullName evidence="2">histidine kinase</fullName>
        <ecNumber evidence="2">2.7.13.3</ecNumber>
    </recommendedName>
</protein>
<dbReference type="GO" id="GO:0004673">
    <property type="term" value="F:protein histidine kinase activity"/>
    <property type="evidence" value="ECO:0007669"/>
    <property type="project" value="UniProtKB-EC"/>
</dbReference>
<evidence type="ECO:0000256" key="10">
    <source>
        <dbReference type="ARBA" id="ARBA00022840"/>
    </source>
</evidence>
<dbReference type="RefSeq" id="WP_160987073.1">
    <property type="nucleotide sequence ID" value="NZ_WVTD01000018.1"/>
</dbReference>
<keyword evidence="8" id="KW-0547">Nucleotide-binding</keyword>
<dbReference type="GO" id="GO:0005524">
    <property type="term" value="F:ATP binding"/>
    <property type="evidence" value="ECO:0007669"/>
    <property type="project" value="UniProtKB-KW"/>
</dbReference>
<dbReference type="EC" id="2.7.13.3" evidence="2"/>
<evidence type="ECO:0000256" key="6">
    <source>
        <dbReference type="ARBA" id="ARBA00022679"/>
    </source>
</evidence>
<dbReference type="PANTHER" id="PTHR41523">
    <property type="entry name" value="TWO-COMPONENT SYSTEM SENSOR PROTEIN"/>
    <property type="match status" value="1"/>
</dbReference>
<dbReference type="Pfam" id="PF07536">
    <property type="entry name" value="HWE_HK"/>
    <property type="match status" value="1"/>
</dbReference>
<keyword evidence="4" id="KW-0285">Flavoprotein</keyword>
<accession>A0A7X4GL53</accession>
<dbReference type="PROSITE" id="PS50113">
    <property type="entry name" value="PAC"/>
    <property type="match status" value="1"/>
</dbReference>
<dbReference type="SUPFAM" id="SSF55785">
    <property type="entry name" value="PYP-like sensor domain (PAS domain)"/>
    <property type="match status" value="2"/>
</dbReference>
<evidence type="ECO:0000256" key="2">
    <source>
        <dbReference type="ARBA" id="ARBA00012438"/>
    </source>
</evidence>
<evidence type="ECO:0000256" key="4">
    <source>
        <dbReference type="ARBA" id="ARBA00022630"/>
    </source>
</evidence>
<keyword evidence="10" id="KW-0067">ATP-binding</keyword>
<dbReference type="Pfam" id="PF08448">
    <property type="entry name" value="PAS_4"/>
    <property type="match status" value="1"/>
</dbReference>
<evidence type="ECO:0000256" key="9">
    <source>
        <dbReference type="ARBA" id="ARBA00022777"/>
    </source>
</evidence>
<dbReference type="NCBIfam" id="TIGR00229">
    <property type="entry name" value="sensory_box"/>
    <property type="match status" value="2"/>
</dbReference>
<evidence type="ECO:0000256" key="8">
    <source>
        <dbReference type="ARBA" id="ARBA00022741"/>
    </source>
</evidence>
<dbReference type="Pfam" id="PF13188">
    <property type="entry name" value="PAS_8"/>
    <property type="match status" value="1"/>
</dbReference>
<dbReference type="SMART" id="SM00911">
    <property type="entry name" value="HWE_HK"/>
    <property type="match status" value="1"/>
</dbReference>
<keyword evidence="11" id="KW-0843">Virulence</keyword>
<evidence type="ECO:0000313" key="13">
    <source>
        <dbReference type="EMBL" id="MYL99629.1"/>
    </source>
</evidence>
<dbReference type="InterPro" id="IPR000014">
    <property type="entry name" value="PAS"/>
</dbReference>
<sequence>MSDDGEISRLTARLTLAEADLGDARARLAAAERSEARYRALFDAIDDALCIIEIIEDGAGAPLDYRFLQANAAFERQTGISQPVGRTARELVPDHEQHWFDTFGRILRTGTAERFEDRADALGRWYEVFATPFGDPGDRQLAVLFRDVLERKQTQTQLAQKAQQLAAIFETAPVGIALSDAAGTLILANAEAQRLFVSGRLPSVDPVGNPGWKAVDQDGSPVATADYPGIRALQGFSTLPGMEFIHTDAQGGERWTTVACVPLRDGEGSVTGAVTVVNDIDELKRSQQALRASERRLQRLLIELQYRARNILAVTRAVFSRTVEAGGDMDSIAEHFRGRLDHLARTQISAALSPDGLADLEDLVREELLSVGVADCENVSIAGPAVGLSERLAEAIGLAIHELTTNALKFGALRFPGARLQIEWSINPADCGGFSLDLAWSEQGVPAIDCTPARRGFGSGLIEDALPYRLGMKTSLQFRAGGVYCLLSVPAVASAGTATWKEM</sequence>
<gene>
    <name evidence="13" type="ORF">GR702_17865</name>
</gene>
<dbReference type="PANTHER" id="PTHR41523:SF7">
    <property type="entry name" value="HISTIDINE KINASE"/>
    <property type="match status" value="1"/>
</dbReference>
<name>A0A7X4GL53_9SPHN</name>
<keyword evidence="14" id="KW-1185">Reference proteome</keyword>
<feature type="domain" description="PAC" evidence="12">
    <location>
        <begin position="240"/>
        <end position="292"/>
    </location>
</feature>
<dbReference type="InterPro" id="IPR011102">
    <property type="entry name" value="Sig_transdc_His_kinase_HWE"/>
</dbReference>
<evidence type="ECO:0000256" key="3">
    <source>
        <dbReference type="ARBA" id="ARBA00022553"/>
    </source>
</evidence>